<evidence type="ECO:0000256" key="2">
    <source>
        <dbReference type="ARBA" id="ARBA00022645"/>
    </source>
</evidence>
<evidence type="ECO:0000256" key="1">
    <source>
        <dbReference type="ARBA" id="ARBA00010233"/>
    </source>
</evidence>
<dbReference type="Pfam" id="PF17676">
    <property type="entry name" value="Peptidase_S66C"/>
    <property type="match status" value="1"/>
</dbReference>
<dbReference type="Pfam" id="PF02016">
    <property type="entry name" value="Peptidase_S66"/>
    <property type="match status" value="1"/>
</dbReference>
<dbReference type="GO" id="GO:0004180">
    <property type="term" value="F:carboxypeptidase activity"/>
    <property type="evidence" value="ECO:0007669"/>
    <property type="project" value="UniProtKB-KW"/>
</dbReference>
<comment type="caution">
    <text evidence="9">The sequence shown here is derived from an EMBL/GenBank/DDBJ whole genome shotgun (WGS) entry which is preliminary data.</text>
</comment>
<gene>
    <name evidence="9" type="ORF">H9853_11340</name>
</gene>
<dbReference type="GO" id="GO:0006508">
    <property type="term" value="P:proteolysis"/>
    <property type="evidence" value="ECO:0007669"/>
    <property type="project" value="UniProtKB-KW"/>
</dbReference>
<evidence type="ECO:0000256" key="6">
    <source>
        <dbReference type="PIRSR" id="PIRSR028757-1"/>
    </source>
</evidence>
<feature type="domain" description="LD-carboxypeptidase C-terminal" evidence="8">
    <location>
        <begin position="173"/>
        <end position="287"/>
    </location>
</feature>
<keyword evidence="2" id="KW-0121">Carboxypeptidase</keyword>
<keyword evidence="5" id="KW-0720">Serine protease</keyword>
<comment type="similarity">
    <text evidence="1">Belongs to the peptidase S66 family.</text>
</comment>
<keyword evidence="4" id="KW-0378">Hydrolase</keyword>
<dbReference type="SUPFAM" id="SSF52317">
    <property type="entry name" value="Class I glutamine amidotransferase-like"/>
    <property type="match status" value="1"/>
</dbReference>
<dbReference type="InterPro" id="IPR027478">
    <property type="entry name" value="LdcA_N"/>
</dbReference>
<organism evidence="9 10">
    <name type="scientific">Candidatus Sphingobacterium stercoripullorum</name>
    <dbReference type="NCBI Taxonomy" id="2838759"/>
    <lineage>
        <taxon>Bacteria</taxon>
        <taxon>Pseudomonadati</taxon>
        <taxon>Bacteroidota</taxon>
        <taxon>Sphingobacteriia</taxon>
        <taxon>Sphingobacteriales</taxon>
        <taxon>Sphingobacteriaceae</taxon>
        <taxon>Sphingobacterium</taxon>
    </lineage>
</organism>
<evidence type="ECO:0000313" key="9">
    <source>
        <dbReference type="EMBL" id="HIX55604.1"/>
    </source>
</evidence>
<dbReference type="Gene3D" id="3.40.50.10740">
    <property type="entry name" value="Class I glutamine amidotransferase-like"/>
    <property type="match status" value="1"/>
</dbReference>
<sequence length="302" mass="33809">MKYPKKLEKGDQVAIVCPASSLFEKIDLEYIKTVLESWGLEVLLGDTTHATHHNFAGNDFERKMDLQKYLDNPDVKAIFAARGGYGCVRIIDQLDFSTFNKNPKWIIGFSDITVLHSHIHATSGIPTLHGQMPVCFETGSSESLESLKNALFGHPVRISYTSQAVLSRPGKAEGILVGGNLSLLHSLLGSDSDYNYDGKILFIEDVGEKYYNIDRMLWTLKRAKKFEKLNGLIVGGFTEMIDTDPSFGASTEEIIYRKVKDLPYPVAFDFPAGHIDDNRAIILGAKCLLEINQRQVTLEQYQ</sequence>
<dbReference type="PANTHER" id="PTHR30237:SF2">
    <property type="entry name" value="MUREIN TETRAPEPTIDE CARBOXYPEPTIDASE"/>
    <property type="match status" value="1"/>
</dbReference>
<dbReference type="AlphaFoldDB" id="A0A9D1WAF3"/>
<dbReference type="InterPro" id="IPR003507">
    <property type="entry name" value="S66_fam"/>
</dbReference>
<evidence type="ECO:0000313" key="10">
    <source>
        <dbReference type="Proteomes" id="UP000824156"/>
    </source>
</evidence>
<feature type="domain" description="LD-carboxypeptidase N-terminal" evidence="7">
    <location>
        <begin position="13"/>
        <end position="130"/>
    </location>
</feature>
<evidence type="ECO:0000259" key="8">
    <source>
        <dbReference type="Pfam" id="PF17676"/>
    </source>
</evidence>
<dbReference type="InterPro" id="IPR040921">
    <property type="entry name" value="Peptidase_S66C"/>
</dbReference>
<keyword evidence="3" id="KW-0645">Protease</keyword>
<reference evidence="9" key="1">
    <citation type="journal article" date="2021" name="PeerJ">
        <title>Extensive microbial diversity within the chicken gut microbiome revealed by metagenomics and culture.</title>
        <authorList>
            <person name="Gilroy R."/>
            <person name="Ravi A."/>
            <person name="Getino M."/>
            <person name="Pursley I."/>
            <person name="Horton D.L."/>
            <person name="Alikhan N.F."/>
            <person name="Baker D."/>
            <person name="Gharbi K."/>
            <person name="Hall N."/>
            <person name="Watson M."/>
            <person name="Adriaenssens E.M."/>
            <person name="Foster-Nyarko E."/>
            <person name="Jarju S."/>
            <person name="Secka A."/>
            <person name="Antonio M."/>
            <person name="Oren A."/>
            <person name="Chaudhuri R.R."/>
            <person name="La Ragione R."/>
            <person name="Hildebrand F."/>
            <person name="Pallen M.J."/>
        </authorList>
    </citation>
    <scope>NUCLEOTIDE SEQUENCE</scope>
    <source>
        <strain evidence="9">1719</strain>
    </source>
</reference>
<feature type="active site" description="Nucleophile" evidence="6">
    <location>
        <position position="110"/>
    </location>
</feature>
<feature type="active site" description="Charge relay system" evidence="6">
    <location>
        <position position="274"/>
    </location>
</feature>
<accession>A0A9D1WAF3</accession>
<feature type="active site" description="Charge relay system" evidence="6">
    <location>
        <position position="204"/>
    </location>
</feature>
<dbReference type="SUPFAM" id="SSF141986">
    <property type="entry name" value="LD-carboxypeptidase A C-terminal domain-like"/>
    <property type="match status" value="1"/>
</dbReference>
<dbReference type="InterPro" id="IPR027461">
    <property type="entry name" value="Carboxypeptidase_A_C_sf"/>
</dbReference>
<dbReference type="EMBL" id="DXEZ01000321">
    <property type="protein sequence ID" value="HIX55604.1"/>
    <property type="molecule type" value="Genomic_DNA"/>
</dbReference>
<evidence type="ECO:0000259" key="7">
    <source>
        <dbReference type="Pfam" id="PF02016"/>
    </source>
</evidence>
<dbReference type="Gene3D" id="3.50.30.60">
    <property type="entry name" value="LD-carboxypeptidase A C-terminal domain-like"/>
    <property type="match status" value="1"/>
</dbReference>
<dbReference type="GO" id="GO:0008236">
    <property type="term" value="F:serine-type peptidase activity"/>
    <property type="evidence" value="ECO:0007669"/>
    <property type="project" value="UniProtKB-KW"/>
</dbReference>
<protein>
    <submittedName>
        <fullName evidence="9">LD-carboxypeptidase</fullName>
    </submittedName>
</protein>
<dbReference type="PIRSF" id="PIRSF028757">
    <property type="entry name" value="LD-carboxypeptidase"/>
    <property type="match status" value="1"/>
</dbReference>
<dbReference type="CDD" id="cd07025">
    <property type="entry name" value="Peptidase_S66"/>
    <property type="match status" value="1"/>
</dbReference>
<reference evidence="9" key="2">
    <citation type="submission" date="2021-04" db="EMBL/GenBank/DDBJ databases">
        <authorList>
            <person name="Gilroy R."/>
        </authorList>
    </citation>
    <scope>NUCLEOTIDE SEQUENCE</scope>
    <source>
        <strain evidence="9">1719</strain>
    </source>
</reference>
<dbReference type="InterPro" id="IPR029062">
    <property type="entry name" value="Class_I_gatase-like"/>
</dbReference>
<dbReference type="InterPro" id="IPR040449">
    <property type="entry name" value="Peptidase_S66_N"/>
</dbReference>
<dbReference type="PANTHER" id="PTHR30237">
    <property type="entry name" value="MURAMOYLTETRAPEPTIDE CARBOXYPEPTIDASE"/>
    <property type="match status" value="1"/>
</dbReference>
<evidence type="ECO:0000256" key="3">
    <source>
        <dbReference type="ARBA" id="ARBA00022670"/>
    </source>
</evidence>
<dbReference type="Proteomes" id="UP000824156">
    <property type="component" value="Unassembled WGS sequence"/>
</dbReference>
<evidence type="ECO:0000256" key="5">
    <source>
        <dbReference type="ARBA" id="ARBA00022825"/>
    </source>
</evidence>
<evidence type="ECO:0000256" key="4">
    <source>
        <dbReference type="ARBA" id="ARBA00022801"/>
    </source>
</evidence>
<name>A0A9D1WAF3_9SPHI</name>
<proteinExistence type="inferred from homology"/>